<dbReference type="Gene3D" id="1.10.260.40">
    <property type="entry name" value="lambda repressor-like DNA-binding domains"/>
    <property type="match status" value="1"/>
</dbReference>
<reference evidence="6 7" key="1">
    <citation type="journal article" date="2016" name="J. Zhejiang Univ. Sci. B">
        <title>Antibiotic resistance mechanisms of Myroides sp.</title>
        <authorList>
            <person name="Hu S."/>
            <person name="Yuan S."/>
            <person name="Qu H."/>
            <person name="Jiang T."/>
            <person name="Zhou Y."/>
            <person name="Wang M."/>
            <person name="Ming D."/>
        </authorList>
    </citation>
    <scope>NUCLEOTIDE SEQUENCE [LARGE SCALE GENOMIC DNA]</scope>
    <source>
        <strain evidence="6 7">PR63039</strain>
    </source>
</reference>
<sequence length="182" mass="20883">MNVLSQKLKELRVIKGFSQEELSERSGISIRTIQRIEKGDSEPRGTTLQLLCGALGQDIKDIISVEKIELIVSRKYYLSILVGLIIPLGNVLGPFIVCISNNREEFKKEGKHIIYNQIVYALLSAFIIIIWTIGKINHVAGINYVLMFFLCLSFANYGVSVYALYKMNKETKRMFYYPFFKK</sequence>
<evidence type="ECO:0000256" key="4">
    <source>
        <dbReference type="ARBA" id="ARBA00023125"/>
    </source>
</evidence>
<dbReference type="Proteomes" id="UP000069030">
    <property type="component" value="Chromosome"/>
</dbReference>
<dbReference type="GeneID" id="66973530"/>
<keyword evidence="3" id="KW-1133">Transmembrane helix</keyword>
<dbReference type="GO" id="GO:0003700">
    <property type="term" value="F:DNA-binding transcription factor activity"/>
    <property type="evidence" value="ECO:0007669"/>
    <property type="project" value="TreeGrafter"/>
</dbReference>
<dbReference type="PANTHER" id="PTHR46797">
    <property type="entry name" value="HTH-TYPE TRANSCRIPTIONAL REGULATOR"/>
    <property type="match status" value="1"/>
</dbReference>
<proteinExistence type="predicted"/>
<protein>
    <submittedName>
        <fullName evidence="6">Uncharacterized protein</fullName>
    </submittedName>
</protein>
<dbReference type="KEGG" id="mod:AS202_01535"/>
<name>A0A0S7EDX5_9FLAO</name>
<organism evidence="6 7">
    <name type="scientific">Myroides odoratimimus</name>
    <dbReference type="NCBI Taxonomy" id="76832"/>
    <lineage>
        <taxon>Bacteria</taxon>
        <taxon>Pseudomonadati</taxon>
        <taxon>Bacteroidota</taxon>
        <taxon>Flavobacteriia</taxon>
        <taxon>Flavobacteriales</taxon>
        <taxon>Flavobacteriaceae</taxon>
        <taxon>Myroides</taxon>
    </lineage>
</organism>
<dbReference type="Pfam" id="PF09685">
    <property type="entry name" value="MamF_MmsF"/>
    <property type="match status" value="1"/>
</dbReference>
<evidence type="ECO:0000256" key="1">
    <source>
        <dbReference type="ARBA" id="ARBA00004141"/>
    </source>
</evidence>
<dbReference type="InterPro" id="IPR001387">
    <property type="entry name" value="Cro/C1-type_HTH"/>
</dbReference>
<keyword evidence="4" id="KW-0238">DNA-binding</keyword>
<comment type="subcellular location">
    <subcellularLocation>
        <location evidence="1">Membrane</location>
        <topology evidence="1">Multi-pass membrane protein</topology>
    </subcellularLocation>
</comment>
<dbReference type="SMART" id="SM00530">
    <property type="entry name" value="HTH_XRE"/>
    <property type="match status" value="1"/>
</dbReference>
<dbReference type="InterPro" id="IPR050807">
    <property type="entry name" value="TransReg_Diox_bact_type"/>
</dbReference>
<dbReference type="GO" id="GO:0005829">
    <property type="term" value="C:cytosol"/>
    <property type="evidence" value="ECO:0007669"/>
    <property type="project" value="TreeGrafter"/>
</dbReference>
<accession>A0A0S7EDX5</accession>
<dbReference type="InterPro" id="IPR010982">
    <property type="entry name" value="Lambda_DNA-bd_dom_sf"/>
</dbReference>
<evidence type="ECO:0000256" key="2">
    <source>
        <dbReference type="ARBA" id="ARBA00022692"/>
    </source>
</evidence>
<evidence type="ECO:0000256" key="5">
    <source>
        <dbReference type="ARBA" id="ARBA00023136"/>
    </source>
</evidence>
<dbReference type="EMBL" id="CP013690">
    <property type="protein sequence ID" value="ALU24930.1"/>
    <property type="molecule type" value="Genomic_DNA"/>
</dbReference>
<evidence type="ECO:0000313" key="6">
    <source>
        <dbReference type="EMBL" id="ALU24930.1"/>
    </source>
</evidence>
<dbReference type="Pfam" id="PF01381">
    <property type="entry name" value="HTH_3"/>
    <property type="match status" value="1"/>
</dbReference>
<dbReference type="CDD" id="cd00093">
    <property type="entry name" value="HTH_XRE"/>
    <property type="match status" value="1"/>
</dbReference>
<dbReference type="SUPFAM" id="SSF47413">
    <property type="entry name" value="lambda repressor-like DNA-binding domains"/>
    <property type="match status" value="1"/>
</dbReference>
<keyword evidence="2" id="KW-0812">Transmembrane</keyword>
<keyword evidence="5" id="KW-0472">Membrane</keyword>
<dbReference type="PROSITE" id="PS50943">
    <property type="entry name" value="HTH_CROC1"/>
    <property type="match status" value="1"/>
</dbReference>
<evidence type="ECO:0000313" key="7">
    <source>
        <dbReference type="Proteomes" id="UP000069030"/>
    </source>
</evidence>
<dbReference type="InterPro" id="IPR019109">
    <property type="entry name" value="MamF_MmsF"/>
</dbReference>
<dbReference type="AlphaFoldDB" id="A0A0S7EDX5"/>
<gene>
    <name evidence="6" type="ORF">AS202_01535</name>
</gene>
<dbReference type="GO" id="GO:0003677">
    <property type="term" value="F:DNA binding"/>
    <property type="evidence" value="ECO:0007669"/>
    <property type="project" value="UniProtKB-KW"/>
</dbReference>
<evidence type="ECO:0000256" key="3">
    <source>
        <dbReference type="ARBA" id="ARBA00022989"/>
    </source>
</evidence>
<dbReference type="PANTHER" id="PTHR46797:SF10">
    <property type="entry name" value="BLR1115 PROTEIN"/>
    <property type="match status" value="1"/>
</dbReference>
<dbReference type="RefSeq" id="WP_006260235.1">
    <property type="nucleotide sequence ID" value="NZ_BCMQ01000007.1"/>
</dbReference>